<keyword evidence="1" id="KW-1133">Transmembrane helix</keyword>
<organism evidence="2 3">
    <name type="scientific">Microvirga terrae</name>
    <dbReference type="NCBI Taxonomy" id="2740529"/>
    <lineage>
        <taxon>Bacteria</taxon>
        <taxon>Pseudomonadati</taxon>
        <taxon>Pseudomonadota</taxon>
        <taxon>Alphaproteobacteria</taxon>
        <taxon>Hyphomicrobiales</taxon>
        <taxon>Methylobacteriaceae</taxon>
        <taxon>Microvirga</taxon>
    </lineage>
</organism>
<keyword evidence="1" id="KW-0472">Membrane</keyword>
<feature type="transmembrane region" description="Helical" evidence="1">
    <location>
        <begin position="12"/>
        <end position="32"/>
    </location>
</feature>
<keyword evidence="1" id="KW-0812">Transmembrane</keyword>
<proteinExistence type="predicted"/>
<dbReference type="EMBL" id="CP102845">
    <property type="protein sequence ID" value="UVF18310.1"/>
    <property type="molecule type" value="Genomic_DNA"/>
</dbReference>
<reference evidence="2" key="1">
    <citation type="submission" date="2022-08" db="EMBL/GenBank/DDBJ databases">
        <title>Microvirga terrae sp. nov., isolated from soil.</title>
        <authorList>
            <person name="Kim K.H."/>
            <person name="Seo Y.L."/>
            <person name="Kim J.M."/>
            <person name="Lee J.K."/>
            <person name="Han D.M."/>
            <person name="Jeon C.O."/>
        </authorList>
    </citation>
    <scope>NUCLEOTIDE SEQUENCE</scope>
    <source>
        <strain evidence="2">R24</strain>
    </source>
</reference>
<dbReference type="Pfam" id="PF14023">
    <property type="entry name" value="Bestrophin-like"/>
    <property type="match status" value="1"/>
</dbReference>
<feature type="transmembrane region" description="Helical" evidence="1">
    <location>
        <begin position="190"/>
        <end position="209"/>
    </location>
</feature>
<evidence type="ECO:0000313" key="3">
    <source>
        <dbReference type="Proteomes" id="UP001017257"/>
    </source>
</evidence>
<name>A0ABY5RM40_9HYPH</name>
<feature type="transmembrane region" description="Helical" evidence="1">
    <location>
        <begin position="215"/>
        <end position="237"/>
    </location>
</feature>
<evidence type="ECO:0000313" key="2">
    <source>
        <dbReference type="EMBL" id="UVF18310.1"/>
    </source>
</evidence>
<feature type="transmembrane region" description="Helical" evidence="1">
    <location>
        <begin position="52"/>
        <end position="73"/>
    </location>
</feature>
<evidence type="ECO:0000256" key="1">
    <source>
        <dbReference type="SAM" id="Phobius"/>
    </source>
</evidence>
<keyword evidence="3" id="KW-1185">Reference proteome</keyword>
<dbReference type="RefSeq" id="WP_173945369.1">
    <property type="nucleotide sequence ID" value="NZ_CP102845.1"/>
</dbReference>
<protein>
    <submittedName>
        <fullName evidence="2">DUF4239 domain-containing protein</fullName>
    </submittedName>
</protein>
<accession>A0ABY5RM40</accession>
<gene>
    <name evidence="2" type="ORF">HPT29_017570</name>
</gene>
<sequence>MIDRLHQLPIFMGAVIVCLFFLVPTLIGSVLLQPAVGRLLRDERDPNTIVGLLLNAFTLYYGVLLALLSIAVFDNYGKAEDAVGREASSVIALYRTFSGYPEPLRTALSDNLRQYVDEETGPGWSFQRSNQASTRGTLLVDQLSRQLMAFRPNRDAGEDLIHQAALRIFEDFIEQRRLRIQAAGTSVPKVIWSVVLAGAALNVFILWLFDLKRTTHFLLGGVLMIFVGLVVYMVGVLDRPFHGAHGLKPDDLLHARQQMNPRP</sequence>
<dbReference type="InterPro" id="IPR025333">
    <property type="entry name" value="DUF4239"/>
</dbReference>
<dbReference type="Proteomes" id="UP001017257">
    <property type="component" value="Chromosome"/>
</dbReference>